<name>A0A5S3R7H4_9BACI</name>
<protein>
    <submittedName>
        <fullName evidence="6">N-methyl-L-tryptophan oxidase</fullName>
        <ecNumber evidence="6">1.5.3.2</ecNumber>
    </submittedName>
</protein>
<keyword evidence="3" id="KW-0274">FAD</keyword>
<evidence type="ECO:0000256" key="4">
    <source>
        <dbReference type="ARBA" id="ARBA00023002"/>
    </source>
</evidence>
<keyword evidence="4 6" id="KW-0560">Oxidoreductase</keyword>
<feature type="domain" description="FAD dependent oxidoreductase" evidence="5">
    <location>
        <begin position="4"/>
        <end position="358"/>
    </location>
</feature>
<dbReference type="Pfam" id="PF01266">
    <property type="entry name" value="DAO"/>
    <property type="match status" value="1"/>
</dbReference>
<dbReference type="GO" id="GO:0050131">
    <property type="term" value="F:N-methyl-L-amino-acid oxidase activity"/>
    <property type="evidence" value="ECO:0007669"/>
    <property type="project" value="UniProtKB-EC"/>
</dbReference>
<evidence type="ECO:0000256" key="3">
    <source>
        <dbReference type="ARBA" id="ARBA00022827"/>
    </source>
</evidence>
<comment type="cofactor">
    <cofactor evidence="1">
        <name>FAD</name>
        <dbReference type="ChEBI" id="CHEBI:57692"/>
    </cofactor>
</comment>
<dbReference type="GO" id="GO:0050660">
    <property type="term" value="F:flavin adenine dinucleotide binding"/>
    <property type="evidence" value="ECO:0007669"/>
    <property type="project" value="InterPro"/>
</dbReference>
<dbReference type="GO" id="GO:0008115">
    <property type="term" value="F:sarcosine oxidase activity"/>
    <property type="evidence" value="ECO:0007669"/>
    <property type="project" value="TreeGrafter"/>
</dbReference>
<keyword evidence="2" id="KW-0285">Flavoprotein</keyword>
<dbReference type="AlphaFoldDB" id="A0A5S3R7H4"/>
<proteinExistence type="predicted"/>
<gene>
    <name evidence="6" type="primary">solA</name>
    <name evidence="6" type="ORF">FFL34_06585</name>
</gene>
<dbReference type="PANTHER" id="PTHR10961:SF7">
    <property type="entry name" value="FAD DEPENDENT OXIDOREDUCTASE DOMAIN-CONTAINING PROTEIN"/>
    <property type="match status" value="1"/>
</dbReference>
<dbReference type="Gene3D" id="3.30.9.10">
    <property type="entry name" value="D-Amino Acid Oxidase, subunit A, domain 2"/>
    <property type="match status" value="1"/>
</dbReference>
<evidence type="ECO:0000256" key="1">
    <source>
        <dbReference type="ARBA" id="ARBA00001974"/>
    </source>
</evidence>
<dbReference type="RefSeq" id="WP_138602592.1">
    <property type="nucleotide sequence ID" value="NZ_VCIA01000001.1"/>
</dbReference>
<dbReference type="EC" id="1.5.3.2" evidence="6"/>
<dbReference type="Gene3D" id="3.50.50.60">
    <property type="entry name" value="FAD/NAD(P)-binding domain"/>
    <property type="match status" value="1"/>
</dbReference>
<dbReference type="SUPFAM" id="SSF54373">
    <property type="entry name" value="FAD-linked reductases, C-terminal domain"/>
    <property type="match status" value="1"/>
</dbReference>
<dbReference type="InterPro" id="IPR006076">
    <property type="entry name" value="FAD-dep_OxRdtase"/>
</dbReference>
<evidence type="ECO:0000313" key="6">
    <source>
        <dbReference type="EMBL" id="TMN21813.1"/>
    </source>
</evidence>
<dbReference type="OrthoDB" id="9794226at2"/>
<evidence type="ECO:0000256" key="2">
    <source>
        <dbReference type="ARBA" id="ARBA00022630"/>
    </source>
</evidence>
<dbReference type="InterPro" id="IPR045170">
    <property type="entry name" value="MTOX"/>
</dbReference>
<dbReference type="InterPro" id="IPR036188">
    <property type="entry name" value="FAD/NAD-bd_sf"/>
</dbReference>
<sequence length="382" mass="42408">MDADVGVIGVGTIGSMAFWQLAQEGVSVIGFEQFGIGHDRSAAGGETRIFRTAYKEGDSYVPVLEEAYNLWRKLESDTNNQLLTLTKGLMIGDPGSESIKNIFKSIEKYNLEHSILDYSEAKKHYPQHHLLPNEIMVVDYKAGYISAQYSIISAVKKAVELGAILKSKTKVEEIEPDSDGVRIVANGVTYKVGKVLITAGPWSHELLRELRDYLEVRRLINGWFFSKGKMEDFGEGNFPVFMREVNGISYYGVPAVDNGMVKIGLAGTPDDRIQKADHINRNINIEDYSLLVKTVNNYFTGLYKDPARVNAYMETYTKDKHAIVGKLPGYNENVVVSTGFSGHGFKMAPVLGKISANLVMNQKVPFSLSKLSPDRFLNSKSG</sequence>
<reference evidence="6 7" key="1">
    <citation type="submission" date="2019-05" db="EMBL/GenBank/DDBJ databases">
        <title>Genomic analysis of Lentibacillus sp. NKC220-2.</title>
        <authorList>
            <person name="Oh Y.J."/>
        </authorList>
    </citation>
    <scope>NUCLEOTIDE SEQUENCE [LARGE SCALE GENOMIC DNA]</scope>
    <source>
        <strain evidence="6 7">NKC220-2</strain>
    </source>
</reference>
<accession>A0A5S3R7H4</accession>
<dbReference type="Proteomes" id="UP000306980">
    <property type="component" value="Unassembled WGS sequence"/>
</dbReference>
<dbReference type="EMBL" id="VCIA01000001">
    <property type="protein sequence ID" value="TMN21813.1"/>
    <property type="molecule type" value="Genomic_DNA"/>
</dbReference>
<evidence type="ECO:0000259" key="5">
    <source>
        <dbReference type="Pfam" id="PF01266"/>
    </source>
</evidence>
<evidence type="ECO:0000313" key="7">
    <source>
        <dbReference type="Proteomes" id="UP000306980"/>
    </source>
</evidence>
<organism evidence="6 7">
    <name type="scientific">Lentibacillus cibarius</name>
    <dbReference type="NCBI Taxonomy" id="2583219"/>
    <lineage>
        <taxon>Bacteria</taxon>
        <taxon>Bacillati</taxon>
        <taxon>Bacillota</taxon>
        <taxon>Bacilli</taxon>
        <taxon>Bacillales</taxon>
        <taxon>Bacillaceae</taxon>
        <taxon>Lentibacillus</taxon>
    </lineage>
</organism>
<dbReference type="PANTHER" id="PTHR10961">
    <property type="entry name" value="PEROXISOMAL SARCOSINE OXIDASE"/>
    <property type="match status" value="1"/>
</dbReference>
<comment type="caution">
    <text evidence="6">The sequence shown here is derived from an EMBL/GenBank/DDBJ whole genome shotgun (WGS) entry which is preliminary data.</text>
</comment>
<dbReference type="NCBIfam" id="NF008425">
    <property type="entry name" value="PRK11259.1"/>
    <property type="match status" value="1"/>
</dbReference>
<dbReference type="SUPFAM" id="SSF51905">
    <property type="entry name" value="FAD/NAD(P)-binding domain"/>
    <property type="match status" value="1"/>
</dbReference>